<dbReference type="Pfam" id="PF13715">
    <property type="entry name" value="CarbopepD_reg_2"/>
    <property type="match status" value="1"/>
</dbReference>
<name>A0A1I1NW85_9BACT</name>
<feature type="signal peptide" evidence="1">
    <location>
        <begin position="1"/>
        <end position="20"/>
    </location>
</feature>
<dbReference type="STRING" id="927664.SAMN05421780_1225"/>
<dbReference type="Gene3D" id="2.60.40.1120">
    <property type="entry name" value="Carboxypeptidase-like, regulatory domain"/>
    <property type="match status" value="1"/>
</dbReference>
<dbReference type="InterPro" id="IPR043741">
    <property type="entry name" value="DUF5686"/>
</dbReference>
<dbReference type="RefSeq" id="WP_091516960.1">
    <property type="nucleotide sequence ID" value="NZ_FOLE01000022.1"/>
</dbReference>
<keyword evidence="3" id="KW-1185">Reference proteome</keyword>
<dbReference type="InterPro" id="IPR008969">
    <property type="entry name" value="CarboxyPept-like_regulatory"/>
</dbReference>
<dbReference type="Proteomes" id="UP000199514">
    <property type="component" value="Unassembled WGS sequence"/>
</dbReference>
<evidence type="ECO:0000313" key="2">
    <source>
        <dbReference type="EMBL" id="SFD01869.1"/>
    </source>
</evidence>
<dbReference type="EMBL" id="FOLE01000022">
    <property type="protein sequence ID" value="SFD01869.1"/>
    <property type="molecule type" value="Genomic_DNA"/>
</dbReference>
<accession>A0A1I1NW85</accession>
<dbReference type="SUPFAM" id="SSF49464">
    <property type="entry name" value="Carboxypeptidase regulatory domain-like"/>
    <property type="match status" value="1"/>
</dbReference>
<keyword evidence="1" id="KW-0732">Signal</keyword>
<reference evidence="2 3" key="1">
    <citation type="submission" date="2016-10" db="EMBL/GenBank/DDBJ databases">
        <authorList>
            <person name="de Groot N.N."/>
        </authorList>
    </citation>
    <scope>NUCLEOTIDE SEQUENCE [LARGE SCALE GENOMIC DNA]</scope>
    <source>
        <strain evidence="2 3">DSM 6793</strain>
    </source>
</reference>
<gene>
    <name evidence="2" type="ORF">SAMN05421780_1225</name>
</gene>
<evidence type="ECO:0000256" key="1">
    <source>
        <dbReference type="SAM" id="SignalP"/>
    </source>
</evidence>
<feature type="chain" id="PRO_5011795764" evidence="1">
    <location>
        <begin position="21"/>
        <end position="821"/>
    </location>
</feature>
<protein>
    <submittedName>
        <fullName evidence="2">CarboxypepD_reg-like domain-containing protein</fullName>
    </submittedName>
</protein>
<proteinExistence type="predicted"/>
<dbReference type="AlphaFoldDB" id="A0A1I1NW85"/>
<organism evidence="2 3">
    <name type="scientific">Flexibacter flexilis DSM 6793</name>
    <dbReference type="NCBI Taxonomy" id="927664"/>
    <lineage>
        <taxon>Bacteria</taxon>
        <taxon>Pseudomonadati</taxon>
        <taxon>Bacteroidota</taxon>
        <taxon>Cytophagia</taxon>
        <taxon>Cytophagales</taxon>
        <taxon>Flexibacteraceae</taxon>
        <taxon>Flexibacter</taxon>
    </lineage>
</organism>
<sequence>MTRIFLSLCLVLSWATNVFATRIQGVIYDQQKSPLPFATVYAQGTAYGTAANAQGQYFLDLPNGNYTLVFRLVGYRTVIEQVTLQNTTLTKDVTLPEENLILGEIKIVAGAEDPAMAIMRKAIAKRKYYLEQVDAYSCRYYTKGNNRLLKAPKKFLGKDLNLPKIDTAKGTIMYLSESVSDYYWQKPNKSKEIMIAAKTSGQPNAFSWNSAAEMQSNLYENLVKIDELGARGFVSPVASNAMLYYKYELVGTFRENGTEINKIKLVPRRRNDPVFRGHIYIQDDTWRIHSAKLLLTKDANIQFVDTLKVEQIYRPVADDVWLVSQQKFEFNYGLFGFRGVGLFLGSASDFKVNPTFEKGFFTAETIKIEPLANKKDSAYWDSVRVVPLTAEEVDDYHDKDSLQVIKDSKTYKDSLDKKSNKLAWSNLLLGYTYSNRYKNYSLSVQSPLAALSYNAVEGWYASPDITFYRRNKEKNTSWAVNQTLRYGLASNTFYAKTGVTRLYNPFKLSALRVEAGHFIYQLNEQEPVSPISTALALWRVNYNPARLYAKNYVQAIHRTEIYNGFMLSTGLLFANKKMLHNAQSLDNASKYQANDLIVHDFGKPDTWYQFPEYNTLQASVRISIKLGQKYMTHPRAKIITDEGRWPTIDLYYRKAIAADFLKSKADYDLVRLGLKYAKSWGLLGTTSFNLEHGRFLTSRTVYFQEMAHFMGNRVLIHPSGEGTFINLPYYSYSTDAYYTQFHAVHRFNGFLFNKIPLLRRLHLSEYIGINYLQAPKAQSKDYMEAVAGLENIGQVLSIDYGRSYIGGKYAGQRVALRLAIF</sequence>
<evidence type="ECO:0000313" key="3">
    <source>
        <dbReference type="Proteomes" id="UP000199514"/>
    </source>
</evidence>
<dbReference type="Pfam" id="PF18939">
    <property type="entry name" value="DUF5686"/>
    <property type="match status" value="1"/>
</dbReference>
<dbReference type="OrthoDB" id="983143at2"/>